<dbReference type="Gene3D" id="2.60.120.330">
    <property type="entry name" value="B-lactam Antibiotic, Isopenicillin N Synthase, Chain"/>
    <property type="match status" value="1"/>
</dbReference>
<gene>
    <name evidence="8" type="ORF">POM88_051655</name>
</gene>
<dbReference type="GO" id="GO:0016705">
    <property type="term" value="F:oxidoreductase activity, acting on paired donors, with incorporation or reduction of molecular oxygen"/>
    <property type="evidence" value="ECO:0007669"/>
    <property type="project" value="UniProtKB-ARBA"/>
</dbReference>
<dbReference type="PANTHER" id="PTHR10209:SF791">
    <property type="entry name" value="1-AMINOCYCLOPROPANE-1-CARBOXYLATE OXIDASE HOMOLOG 1"/>
    <property type="match status" value="1"/>
</dbReference>
<comment type="caution">
    <text evidence="8">The sequence shown here is derived from an EMBL/GenBank/DDBJ whole genome shotgun (WGS) entry which is preliminary data.</text>
</comment>
<dbReference type="GO" id="GO:0031418">
    <property type="term" value="F:L-ascorbic acid binding"/>
    <property type="evidence" value="ECO:0007669"/>
    <property type="project" value="UniProtKB-KW"/>
</dbReference>
<evidence type="ECO:0000313" key="8">
    <source>
        <dbReference type="EMBL" id="KAK1358399.1"/>
    </source>
</evidence>
<keyword evidence="4 6" id="KW-0560">Oxidoreductase</keyword>
<reference evidence="8" key="1">
    <citation type="submission" date="2023-02" db="EMBL/GenBank/DDBJ databases">
        <title>Genome of toxic invasive species Heracleum sosnowskyi carries increased number of genes despite the absence of recent whole-genome duplications.</title>
        <authorList>
            <person name="Schelkunov M."/>
            <person name="Shtratnikova V."/>
            <person name="Makarenko M."/>
            <person name="Klepikova A."/>
            <person name="Omelchenko D."/>
            <person name="Novikova G."/>
            <person name="Obukhova E."/>
            <person name="Bogdanov V."/>
            <person name="Penin A."/>
            <person name="Logacheva M."/>
        </authorList>
    </citation>
    <scope>NUCLEOTIDE SEQUENCE</scope>
    <source>
        <strain evidence="8">Hsosn_3</strain>
        <tissue evidence="8">Leaf</tissue>
    </source>
</reference>
<dbReference type="EMBL" id="JAUIZM010000011">
    <property type="protein sequence ID" value="KAK1358399.1"/>
    <property type="molecule type" value="Genomic_DNA"/>
</dbReference>
<reference evidence="8" key="2">
    <citation type="submission" date="2023-05" db="EMBL/GenBank/DDBJ databases">
        <authorList>
            <person name="Schelkunov M.I."/>
        </authorList>
    </citation>
    <scope>NUCLEOTIDE SEQUENCE</scope>
    <source>
        <strain evidence="8">Hsosn_3</strain>
        <tissue evidence="8">Leaf</tissue>
    </source>
</reference>
<evidence type="ECO:0000256" key="3">
    <source>
        <dbReference type="ARBA" id="ARBA00022896"/>
    </source>
</evidence>
<evidence type="ECO:0000259" key="7">
    <source>
        <dbReference type="PROSITE" id="PS51471"/>
    </source>
</evidence>
<proteinExistence type="inferred from homology"/>
<dbReference type="GO" id="GO:0051213">
    <property type="term" value="F:dioxygenase activity"/>
    <property type="evidence" value="ECO:0007669"/>
    <property type="project" value="UniProtKB-ARBA"/>
</dbReference>
<keyword evidence="2 6" id="KW-0479">Metal-binding</keyword>
<comment type="similarity">
    <text evidence="1 6">Belongs to the iron/ascorbate-dependent oxidoreductase family.</text>
</comment>
<dbReference type="PROSITE" id="PS51471">
    <property type="entry name" value="FE2OG_OXY"/>
    <property type="match status" value="1"/>
</dbReference>
<dbReference type="AlphaFoldDB" id="A0AAD8M3L9"/>
<dbReference type="InterPro" id="IPR026992">
    <property type="entry name" value="DIOX_N"/>
</dbReference>
<dbReference type="InterPro" id="IPR044861">
    <property type="entry name" value="IPNS-like_FE2OG_OXY"/>
</dbReference>
<keyword evidence="9" id="KW-1185">Reference proteome</keyword>
<dbReference type="SUPFAM" id="SSF51197">
    <property type="entry name" value="Clavaminate synthase-like"/>
    <property type="match status" value="1"/>
</dbReference>
<evidence type="ECO:0000313" key="9">
    <source>
        <dbReference type="Proteomes" id="UP001237642"/>
    </source>
</evidence>
<feature type="domain" description="Fe2OG dioxygenase" evidence="7">
    <location>
        <begin position="220"/>
        <end position="320"/>
    </location>
</feature>
<accession>A0AAD8M3L9</accession>
<evidence type="ECO:0000256" key="6">
    <source>
        <dbReference type="RuleBase" id="RU003682"/>
    </source>
</evidence>
<organism evidence="8 9">
    <name type="scientific">Heracleum sosnowskyi</name>
    <dbReference type="NCBI Taxonomy" id="360622"/>
    <lineage>
        <taxon>Eukaryota</taxon>
        <taxon>Viridiplantae</taxon>
        <taxon>Streptophyta</taxon>
        <taxon>Embryophyta</taxon>
        <taxon>Tracheophyta</taxon>
        <taxon>Spermatophyta</taxon>
        <taxon>Magnoliopsida</taxon>
        <taxon>eudicotyledons</taxon>
        <taxon>Gunneridae</taxon>
        <taxon>Pentapetalae</taxon>
        <taxon>asterids</taxon>
        <taxon>campanulids</taxon>
        <taxon>Apiales</taxon>
        <taxon>Apiaceae</taxon>
        <taxon>Apioideae</taxon>
        <taxon>apioid superclade</taxon>
        <taxon>Tordylieae</taxon>
        <taxon>Tordyliinae</taxon>
        <taxon>Heracleum</taxon>
    </lineage>
</organism>
<dbReference type="FunFam" id="2.60.120.330:FF:000005">
    <property type="entry name" value="1-aminocyclopropane-1-carboxylate oxidase homolog 1"/>
    <property type="match status" value="1"/>
</dbReference>
<keyword evidence="3" id="KW-0847">Vitamin C</keyword>
<dbReference type="Pfam" id="PF14226">
    <property type="entry name" value="DIOX_N"/>
    <property type="match status" value="1"/>
</dbReference>
<evidence type="ECO:0000256" key="4">
    <source>
        <dbReference type="ARBA" id="ARBA00023002"/>
    </source>
</evidence>
<sequence length="371" mass="41861">MEVINGTADVVAAELKYHRESELMAFDDTKAGVKGLADAGINYVPRIFIHPKDDLRDSISRSEGAQFKFPIIDFDGLDKDPIRQQIIDQVRDASETWGFFQIVNHGIPVTVMKEMLDGVRQFHEQDTEVKKLWYTRNILKRFTYNCNFDLFSSPVANWRDSFYCTMAPSAPNPEEVPQVCRDALMNYSKHVMRLGRSLFNLLSEALGLKRNHLKDIGCADGLATLGHYYPTCPQPERAIGTNKHADNDFITVLLQDHIGGLQVLHQNHWVDVAPIPGALVVNIGDFMQLLSNDKFISAEHRVLASRIGPRISVACFFTTGPYASSKIYEPIKELLSEGNHPKYRAFTVKEFLDHVLAKGLDGNSALLHFKK</sequence>
<name>A0AAD8M3L9_9APIA</name>
<dbReference type="Proteomes" id="UP001237642">
    <property type="component" value="Unassembled WGS sequence"/>
</dbReference>
<dbReference type="Pfam" id="PF03171">
    <property type="entry name" value="2OG-FeII_Oxy"/>
    <property type="match status" value="1"/>
</dbReference>
<dbReference type="GO" id="GO:0046872">
    <property type="term" value="F:metal ion binding"/>
    <property type="evidence" value="ECO:0007669"/>
    <property type="project" value="UniProtKB-KW"/>
</dbReference>
<keyword evidence="5 6" id="KW-0408">Iron</keyword>
<evidence type="ECO:0000256" key="1">
    <source>
        <dbReference type="ARBA" id="ARBA00008056"/>
    </source>
</evidence>
<evidence type="ECO:0000256" key="2">
    <source>
        <dbReference type="ARBA" id="ARBA00022723"/>
    </source>
</evidence>
<evidence type="ECO:0000256" key="5">
    <source>
        <dbReference type="ARBA" id="ARBA00023004"/>
    </source>
</evidence>
<protein>
    <submittedName>
        <fullName evidence="8">1-aminocyclopropane-1-carboxylate oxidase-like</fullName>
    </submittedName>
</protein>
<dbReference type="PANTHER" id="PTHR10209">
    <property type="entry name" value="OXIDOREDUCTASE, 2OG-FE II OXYGENASE FAMILY PROTEIN"/>
    <property type="match status" value="1"/>
</dbReference>
<dbReference type="InterPro" id="IPR027443">
    <property type="entry name" value="IPNS-like_sf"/>
</dbReference>
<dbReference type="InterPro" id="IPR005123">
    <property type="entry name" value="Oxoglu/Fe-dep_dioxygenase_dom"/>
</dbReference>